<evidence type="ECO:0000313" key="12">
    <source>
        <dbReference type="Proteomes" id="UP000641932"/>
    </source>
</evidence>
<feature type="transmembrane region" description="Helical" evidence="9">
    <location>
        <begin position="56"/>
        <end position="74"/>
    </location>
</feature>
<dbReference type="EMBL" id="BMMS01000047">
    <property type="protein sequence ID" value="GGO99697.1"/>
    <property type="molecule type" value="Genomic_DNA"/>
</dbReference>
<evidence type="ECO:0000256" key="7">
    <source>
        <dbReference type="ARBA" id="ARBA00022840"/>
    </source>
</evidence>
<feature type="domain" description="Histidine kinase/HSP90-like ATPase" evidence="10">
    <location>
        <begin position="303"/>
        <end position="401"/>
    </location>
</feature>
<dbReference type="PANTHER" id="PTHR24421:SF10">
    <property type="entry name" value="NITRATE_NITRITE SENSOR PROTEIN NARQ"/>
    <property type="match status" value="1"/>
</dbReference>
<dbReference type="InterPro" id="IPR036890">
    <property type="entry name" value="HATPase_C_sf"/>
</dbReference>
<dbReference type="Pfam" id="PF07730">
    <property type="entry name" value="HisKA_3"/>
    <property type="match status" value="1"/>
</dbReference>
<proteinExistence type="predicted"/>
<dbReference type="GO" id="GO:0000155">
    <property type="term" value="F:phosphorelay sensor kinase activity"/>
    <property type="evidence" value="ECO:0007669"/>
    <property type="project" value="InterPro"/>
</dbReference>
<dbReference type="GO" id="GO:0016020">
    <property type="term" value="C:membrane"/>
    <property type="evidence" value="ECO:0007669"/>
    <property type="project" value="InterPro"/>
</dbReference>
<keyword evidence="5" id="KW-0547">Nucleotide-binding</keyword>
<dbReference type="CDD" id="cd16917">
    <property type="entry name" value="HATPase_UhpB-NarQ-NarX-like"/>
    <property type="match status" value="1"/>
</dbReference>
<evidence type="ECO:0000256" key="1">
    <source>
        <dbReference type="ARBA" id="ARBA00000085"/>
    </source>
</evidence>
<evidence type="ECO:0000256" key="2">
    <source>
        <dbReference type="ARBA" id="ARBA00012438"/>
    </source>
</evidence>
<feature type="transmembrane region" description="Helical" evidence="9">
    <location>
        <begin position="81"/>
        <end position="99"/>
    </location>
</feature>
<dbReference type="SUPFAM" id="SSF55874">
    <property type="entry name" value="ATPase domain of HSP90 chaperone/DNA topoisomerase II/histidine kinase"/>
    <property type="match status" value="1"/>
</dbReference>
<dbReference type="GO" id="GO:0005524">
    <property type="term" value="F:ATP binding"/>
    <property type="evidence" value="ECO:0007669"/>
    <property type="project" value="UniProtKB-KW"/>
</dbReference>
<dbReference type="EC" id="2.7.13.3" evidence="2"/>
<dbReference type="Proteomes" id="UP000641932">
    <property type="component" value="Unassembled WGS sequence"/>
</dbReference>
<comment type="caution">
    <text evidence="11">The sequence shown here is derived from an EMBL/GenBank/DDBJ whole genome shotgun (WGS) entry which is preliminary data.</text>
</comment>
<evidence type="ECO:0000256" key="3">
    <source>
        <dbReference type="ARBA" id="ARBA00022553"/>
    </source>
</evidence>
<keyword evidence="8" id="KW-0902">Two-component regulatory system</keyword>
<reference evidence="11" key="1">
    <citation type="journal article" date="2014" name="Int. J. Syst. Evol. Microbiol.">
        <title>Complete genome sequence of Corynebacterium casei LMG S-19264T (=DSM 44701T), isolated from a smear-ripened cheese.</title>
        <authorList>
            <consortium name="US DOE Joint Genome Institute (JGI-PGF)"/>
            <person name="Walter F."/>
            <person name="Albersmeier A."/>
            <person name="Kalinowski J."/>
            <person name="Ruckert C."/>
        </authorList>
    </citation>
    <scope>NUCLEOTIDE SEQUENCE</scope>
    <source>
        <strain evidence="11">CGMCC 4.7201</strain>
    </source>
</reference>
<keyword evidence="9" id="KW-0472">Membrane</keyword>
<evidence type="ECO:0000313" key="11">
    <source>
        <dbReference type="EMBL" id="GGO99697.1"/>
    </source>
</evidence>
<dbReference type="Gene3D" id="3.30.565.10">
    <property type="entry name" value="Histidine kinase-like ATPase, C-terminal domain"/>
    <property type="match status" value="1"/>
</dbReference>
<dbReference type="InterPro" id="IPR003594">
    <property type="entry name" value="HATPase_dom"/>
</dbReference>
<evidence type="ECO:0000256" key="6">
    <source>
        <dbReference type="ARBA" id="ARBA00022777"/>
    </source>
</evidence>
<dbReference type="RefSeq" id="WP_189135559.1">
    <property type="nucleotide sequence ID" value="NZ_BMMS01000047.1"/>
</dbReference>
<dbReference type="AlphaFoldDB" id="A0A918E0V4"/>
<keyword evidence="4" id="KW-0808">Transferase</keyword>
<keyword evidence="9" id="KW-0812">Transmembrane</keyword>
<keyword evidence="7" id="KW-0067">ATP-binding</keyword>
<name>A0A918E0V4_9ACTN</name>
<keyword evidence="6 11" id="KW-0418">Kinase</keyword>
<keyword evidence="9" id="KW-1133">Transmembrane helix</keyword>
<organism evidence="11 12">
    <name type="scientific">Wenjunlia tyrosinilytica</name>
    <dbReference type="NCBI Taxonomy" id="1544741"/>
    <lineage>
        <taxon>Bacteria</taxon>
        <taxon>Bacillati</taxon>
        <taxon>Actinomycetota</taxon>
        <taxon>Actinomycetes</taxon>
        <taxon>Kitasatosporales</taxon>
        <taxon>Streptomycetaceae</taxon>
        <taxon>Wenjunlia</taxon>
    </lineage>
</organism>
<dbReference type="Pfam" id="PF02518">
    <property type="entry name" value="HATPase_c"/>
    <property type="match status" value="1"/>
</dbReference>
<keyword evidence="12" id="KW-1185">Reference proteome</keyword>
<gene>
    <name evidence="11" type="ORF">GCM10012280_66750</name>
</gene>
<feature type="transmembrane region" description="Helical" evidence="9">
    <location>
        <begin position="119"/>
        <end position="139"/>
    </location>
</feature>
<comment type="catalytic activity">
    <reaction evidence="1">
        <text>ATP + protein L-histidine = ADP + protein N-phospho-L-histidine.</text>
        <dbReference type="EC" id="2.7.13.3"/>
    </reaction>
</comment>
<dbReference type="InterPro" id="IPR011712">
    <property type="entry name" value="Sig_transdc_His_kin_sub3_dim/P"/>
</dbReference>
<evidence type="ECO:0000256" key="5">
    <source>
        <dbReference type="ARBA" id="ARBA00022741"/>
    </source>
</evidence>
<protein>
    <recommendedName>
        <fullName evidence="2">histidine kinase</fullName>
        <ecNumber evidence="2">2.7.13.3</ecNumber>
    </recommendedName>
</protein>
<dbReference type="GO" id="GO:0046983">
    <property type="term" value="F:protein dimerization activity"/>
    <property type="evidence" value="ECO:0007669"/>
    <property type="project" value="InterPro"/>
</dbReference>
<dbReference type="SMART" id="SM00387">
    <property type="entry name" value="HATPase_c"/>
    <property type="match status" value="1"/>
</dbReference>
<evidence type="ECO:0000256" key="8">
    <source>
        <dbReference type="ARBA" id="ARBA00023012"/>
    </source>
</evidence>
<dbReference type="InterPro" id="IPR050482">
    <property type="entry name" value="Sensor_HK_TwoCompSys"/>
</dbReference>
<keyword evidence="3" id="KW-0597">Phosphoprotein</keyword>
<sequence>MVTRRSAVPTRQTLRGRLFPPHADALPWTRNDALLTVGAAVVDLVGYTAFSQVTGVPVSSVGVLLLTVSALPLLMRRRFPLTVMTVILVLGALLNLTVATDQHFGAVLTVALYSAARAGRPWATATLTIGAIGVTLLTPNFAAPRGFLNVTSACLAACLIVGAALAVNRWQQETEANRRLLADRAVAEERRHIARELHDVVAHRITTMQLMAGGARANLDHDPGAARDALVTLEGSGRLALREMRQLLDVLRADEDTAADPHGAPEAPQPGLADLDRLIKESRQAGQPAELTVDGDPGQLPPVFGLTLYRIVQEALTNARKHAGPDVPVEVRLTCLPERVRVSVADRGATDRAQSAPAVGIGTGYGLIGMRERVALHGGTLKAGPLPEAGFRVVANLPLEAPTGEDKES</sequence>
<feature type="transmembrane region" description="Helical" evidence="9">
    <location>
        <begin position="146"/>
        <end position="167"/>
    </location>
</feature>
<dbReference type="PANTHER" id="PTHR24421">
    <property type="entry name" value="NITRATE/NITRITE SENSOR PROTEIN NARX-RELATED"/>
    <property type="match status" value="1"/>
</dbReference>
<evidence type="ECO:0000256" key="4">
    <source>
        <dbReference type="ARBA" id="ARBA00022679"/>
    </source>
</evidence>
<accession>A0A918E0V4</accession>
<dbReference type="Gene3D" id="1.20.5.1930">
    <property type="match status" value="1"/>
</dbReference>
<reference evidence="11" key="2">
    <citation type="submission" date="2020-09" db="EMBL/GenBank/DDBJ databases">
        <authorList>
            <person name="Sun Q."/>
            <person name="Zhou Y."/>
        </authorList>
    </citation>
    <scope>NUCLEOTIDE SEQUENCE</scope>
    <source>
        <strain evidence="11">CGMCC 4.7201</strain>
    </source>
</reference>
<evidence type="ECO:0000256" key="9">
    <source>
        <dbReference type="SAM" id="Phobius"/>
    </source>
</evidence>
<evidence type="ECO:0000259" key="10">
    <source>
        <dbReference type="SMART" id="SM00387"/>
    </source>
</evidence>